<name>A0A8S3SMJ4_MYTED</name>
<dbReference type="InterPro" id="IPR001841">
    <property type="entry name" value="Znf_RING"/>
</dbReference>
<evidence type="ECO:0000313" key="5">
    <source>
        <dbReference type="EMBL" id="CAG2222054.1"/>
    </source>
</evidence>
<dbReference type="PANTHER" id="PTHR46574:SF1">
    <property type="entry name" value="43 KDA RECEPTOR-ASSOCIATED PROTEIN OF THE SYNAPSE"/>
    <property type="match status" value="1"/>
</dbReference>
<dbReference type="InterPro" id="IPR019568">
    <property type="entry name" value="Rapsyn_myristoylation/link_N"/>
</dbReference>
<keyword evidence="1 3" id="KW-0479">Metal-binding</keyword>
<dbReference type="Gene3D" id="3.30.40.10">
    <property type="entry name" value="Zinc/RING finger domain, C3HC4 (zinc finger)"/>
    <property type="match status" value="1"/>
</dbReference>
<dbReference type="Pfam" id="PF10579">
    <property type="entry name" value="Rapsyn_N"/>
    <property type="match status" value="1"/>
</dbReference>
<keyword evidence="1 3" id="KW-0863">Zinc-finger</keyword>
<dbReference type="PANTHER" id="PTHR46574">
    <property type="entry name" value="43 KDA RECEPTOR-ASSOCIATED PROTEIN OF THE SYNAPSE"/>
    <property type="match status" value="1"/>
</dbReference>
<dbReference type="AlphaFoldDB" id="A0A8S3SMJ4"/>
<dbReference type="Gene3D" id="1.25.40.10">
    <property type="entry name" value="Tetratricopeptide repeat domain"/>
    <property type="match status" value="2"/>
</dbReference>
<dbReference type="GO" id="GO:0031594">
    <property type="term" value="C:neuromuscular junction"/>
    <property type="evidence" value="ECO:0007669"/>
    <property type="project" value="TreeGrafter"/>
</dbReference>
<keyword evidence="2" id="KW-0862">Zinc</keyword>
<dbReference type="SMART" id="SM00028">
    <property type="entry name" value="TPR"/>
    <property type="match status" value="4"/>
</dbReference>
<dbReference type="PROSITE" id="PS50089">
    <property type="entry name" value="ZF_RING_2"/>
    <property type="match status" value="1"/>
</dbReference>
<proteinExistence type="predicted"/>
<accession>A0A8S3SMJ4</accession>
<dbReference type="SUPFAM" id="SSF48452">
    <property type="entry name" value="TPR-like"/>
    <property type="match status" value="2"/>
</dbReference>
<dbReference type="GO" id="GO:0033130">
    <property type="term" value="F:acetylcholine receptor binding"/>
    <property type="evidence" value="ECO:0007669"/>
    <property type="project" value="InterPro"/>
</dbReference>
<dbReference type="Proteomes" id="UP000683360">
    <property type="component" value="Unassembled WGS sequence"/>
</dbReference>
<dbReference type="GO" id="GO:0043495">
    <property type="term" value="F:protein-membrane adaptor activity"/>
    <property type="evidence" value="ECO:0007669"/>
    <property type="project" value="InterPro"/>
</dbReference>
<dbReference type="SUPFAM" id="SSF57850">
    <property type="entry name" value="RING/U-box"/>
    <property type="match status" value="1"/>
</dbReference>
<keyword evidence="6" id="KW-1185">Reference proteome</keyword>
<dbReference type="GO" id="GO:0005886">
    <property type="term" value="C:plasma membrane"/>
    <property type="evidence" value="ECO:0007669"/>
    <property type="project" value="TreeGrafter"/>
</dbReference>
<reference evidence="5" key="1">
    <citation type="submission" date="2021-03" db="EMBL/GenBank/DDBJ databases">
        <authorList>
            <person name="Bekaert M."/>
        </authorList>
    </citation>
    <scope>NUCLEOTIDE SEQUENCE</scope>
</reference>
<dbReference type="GO" id="GO:0005737">
    <property type="term" value="C:cytoplasm"/>
    <property type="evidence" value="ECO:0007669"/>
    <property type="project" value="UniProtKB-ARBA"/>
</dbReference>
<protein>
    <recommendedName>
        <fullName evidence="4">RING-type domain-containing protein</fullName>
    </recommendedName>
</protein>
<gene>
    <name evidence="5" type="ORF">MEDL_35414</name>
</gene>
<evidence type="ECO:0000256" key="2">
    <source>
        <dbReference type="ARBA" id="ARBA00022833"/>
    </source>
</evidence>
<dbReference type="OrthoDB" id="10040854at2759"/>
<evidence type="ECO:0000259" key="4">
    <source>
        <dbReference type="PROSITE" id="PS50089"/>
    </source>
</evidence>
<evidence type="ECO:0000256" key="1">
    <source>
        <dbReference type="ARBA" id="ARBA00022771"/>
    </source>
</evidence>
<evidence type="ECO:0000313" key="6">
    <source>
        <dbReference type="Proteomes" id="UP000683360"/>
    </source>
</evidence>
<sequence>MGQNVVKREVKKGLELYELRKLESAIDEWNKALHRLNGAGDNPTKFVILGHVCCAYFDMGKYRCIITYARKQLEVAETIEQETEACLNLSRAYERLGEYSIAEEYCKKCLSRDTKDSKWVKYAFLLYGRLYFKQCQFYKGLKNLEEAKSFEKLSDDIAFRILVNISYGQFYTFVNDMETGCMYILKCIEILETNSDSYITKKFHKSIQLELAKIHLENSRLNEALDTCENVMKDAIESRDRQLQGECLYVFAEIHRRSRSFERASPRYESAYAIFTEIGDRYGLMQVLYGMAKTTCLQQDFDQAVDLFKKTLDAAQEIGNKMYAVKCCVNLIDLCDTGSIESTQSYEQLLDDLLEQMGLYCGVCSEAIGKTKEQLDMLPCCHLIHTRCACHLARYTWGRKEKMRPCPTCRKLSSSNPML</sequence>
<dbReference type="InterPro" id="IPR011990">
    <property type="entry name" value="TPR-like_helical_dom_sf"/>
</dbReference>
<evidence type="ECO:0000256" key="3">
    <source>
        <dbReference type="PROSITE-ProRule" id="PRU00175"/>
    </source>
</evidence>
<dbReference type="EMBL" id="CAJPWZ010001721">
    <property type="protein sequence ID" value="CAG2222054.1"/>
    <property type="molecule type" value="Genomic_DNA"/>
</dbReference>
<comment type="caution">
    <text evidence="5">The sequence shown here is derived from an EMBL/GenBank/DDBJ whole genome shotgun (WGS) entry which is preliminary data.</text>
</comment>
<dbReference type="InterPro" id="IPR019734">
    <property type="entry name" value="TPR_rpt"/>
</dbReference>
<feature type="domain" description="RING-type" evidence="4">
    <location>
        <begin position="361"/>
        <end position="410"/>
    </location>
</feature>
<dbReference type="InterPro" id="IPR052480">
    <property type="entry name" value="RAPsyn"/>
</dbReference>
<dbReference type="Pfam" id="PF13181">
    <property type="entry name" value="TPR_8"/>
    <property type="match status" value="1"/>
</dbReference>
<dbReference type="InterPro" id="IPR013083">
    <property type="entry name" value="Znf_RING/FYVE/PHD"/>
</dbReference>
<dbReference type="GO" id="GO:1900075">
    <property type="term" value="P:positive regulation of neuromuscular synaptic transmission"/>
    <property type="evidence" value="ECO:0007669"/>
    <property type="project" value="TreeGrafter"/>
</dbReference>
<dbReference type="GO" id="GO:0008270">
    <property type="term" value="F:zinc ion binding"/>
    <property type="evidence" value="ECO:0007669"/>
    <property type="project" value="UniProtKB-KW"/>
</dbReference>
<organism evidence="5 6">
    <name type="scientific">Mytilus edulis</name>
    <name type="common">Blue mussel</name>
    <dbReference type="NCBI Taxonomy" id="6550"/>
    <lineage>
        <taxon>Eukaryota</taxon>
        <taxon>Metazoa</taxon>
        <taxon>Spiralia</taxon>
        <taxon>Lophotrochozoa</taxon>
        <taxon>Mollusca</taxon>
        <taxon>Bivalvia</taxon>
        <taxon>Autobranchia</taxon>
        <taxon>Pteriomorphia</taxon>
        <taxon>Mytilida</taxon>
        <taxon>Mytiloidea</taxon>
        <taxon>Mytilidae</taxon>
        <taxon>Mytilinae</taxon>
        <taxon>Mytilus</taxon>
    </lineage>
</organism>
<dbReference type="GO" id="GO:0007271">
    <property type="term" value="P:synaptic transmission, cholinergic"/>
    <property type="evidence" value="ECO:0007669"/>
    <property type="project" value="TreeGrafter"/>
</dbReference>